<evidence type="ECO:0008006" key="12">
    <source>
        <dbReference type="Google" id="ProtNLM"/>
    </source>
</evidence>
<evidence type="ECO:0000256" key="9">
    <source>
        <dbReference type="ARBA" id="ARBA00023136"/>
    </source>
</evidence>
<dbReference type="HOGENOM" id="CLU_013298_0_1_1"/>
<dbReference type="PANTHER" id="PTHR31646:SF1">
    <property type="entry name" value="ALPHA-1,2-MANNOSYLTRANSFERASE MNN2"/>
    <property type="match status" value="1"/>
</dbReference>
<dbReference type="VEuPathDB" id="FungiDB:ACLA_054870"/>
<keyword evidence="9" id="KW-0472">Membrane</keyword>
<dbReference type="InterPro" id="IPR029044">
    <property type="entry name" value="Nucleotide-diphossugar_trans"/>
</dbReference>
<proteinExistence type="inferred from homology"/>
<keyword evidence="4" id="KW-0808">Transferase</keyword>
<dbReference type="OMA" id="YFNISRQ"/>
<evidence type="ECO:0000256" key="2">
    <source>
        <dbReference type="ARBA" id="ARBA00004922"/>
    </source>
</evidence>
<keyword evidence="7" id="KW-1133">Transmembrane helix</keyword>
<dbReference type="Pfam" id="PF11051">
    <property type="entry name" value="Mannosyl_trans3"/>
    <property type="match status" value="2"/>
</dbReference>
<comment type="similarity">
    <text evidence="3">Belongs to the MNN1/MNT family.</text>
</comment>
<evidence type="ECO:0000256" key="5">
    <source>
        <dbReference type="ARBA" id="ARBA00022692"/>
    </source>
</evidence>
<dbReference type="GO" id="GO:0046354">
    <property type="term" value="P:mannan biosynthetic process"/>
    <property type="evidence" value="ECO:0007669"/>
    <property type="project" value="TreeGrafter"/>
</dbReference>
<dbReference type="Gene3D" id="3.90.550.10">
    <property type="entry name" value="Spore Coat Polysaccharide Biosynthesis Protein SpsA, Chain A"/>
    <property type="match status" value="1"/>
</dbReference>
<sequence length="493" mass="54931">MWKLRQRGLSRKLFATLLALFLIIILLREVNLYISATSRRSFLERRASLWDRLHPLLEANRPNCPSPVLHGSAGTPRFDPVNDTPRPNYISNSDELQGPLQTTHDSVIRAIRDLPLDRAYIPRTKGIVSAAGGTYLPTFVVSLRMLRRTGSKLPVEIFVKDSAEYEPYICEEVLPALGANCLVLSDVLASQGSTGSSRNIEHFQIKSFAILFSSFEKVLWLDADCVPLHDPSTLLGSEPFTSAGLVSWPDFWANTASPLYFNISRQPELAMTARPATEAGMLLVSKRDHFLTLLLAAYYNYYGPSHYYPLLDQGAPGEGDKDTFIQAAAVLGEKYYVVQEPVSDLGHPASDGGVIGAAMLHADPIQDYYSSQPTKWYRKSRVADQPPRGFFVHAYSPEFNPGEDLLGPKSRNRDGSPGRVWTAPKKAIQRFGYDVEKAYWEEAKTVGCTLEHSFGTWESKSGVCSGVQAHWKAVFEDRSAENPMFTTEDSPVF</sequence>
<dbReference type="eggNOG" id="ENOG502QQ16">
    <property type="taxonomic scope" value="Eukaryota"/>
</dbReference>
<keyword evidence="8" id="KW-0333">Golgi apparatus</keyword>
<dbReference type="InterPro" id="IPR022751">
    <property type="entry name" value="Alpha_mannosyltransferase"/>
</dbReference>
<evidence type="ECO:0000256" key="1">
    <source>
        <dbReference type="ARBA" id="ARBA00004323"/>
    </source>
</evidence>
<dbReference type="GO" id="GO:0000026">
    <property type="term" value="F:alpha-1,2-mannosyltransferase activity"/>
    <property type="evidence" value="ECO:0007669"/>
    <property type="project" value="TreeGrafter"/>
</dbReference>
<dbReference type="RefSeq" id="XP_001274866.1">
    <property type="nucleotide sequence ID" value="XM_001274865.1"/>
</dbReference>
<evidence type="ECO:0000313" key="10">
    <source>
        <dbReference type="EMBL" id="EAW13440.1"/>
    </source>
</evidence>
<evidence type="ECO:0000313" key="11">
    <source>
        <dbReference type="Proteomes" id="UP000006701"/>
    </source>
</evidence>
<evidence type="ECO:0000256" key="7">
    <source>
        <dbReference type="ARBA" id="ARBA00022989"/>
    </source>
</evidence>
<evidence type="ECO:0000256" key="3">
    <source>
        <dbReference type="ARBA" id="ARBA00009105"/>
    </source>
</evidence>
<reference evidence="10 11" key="1">
    <citation type="journal article" date="2008" name="PLoS Genet.">
        <title>Genomic islands in the pathogenic filamentous fungus Aspergillus fumigatus.</title>
        <authorList>
            <person name="Fedorova N.D."/>
            <person name="Khaldi N."/>
            <person name="Joardar V.S."/>
            <person name="Maiti R."/>
            <person name="Amedeo P."/>
            <person name="Anderson M.J."/>
            <person name="Crabtree J."/>
            <person name="Silva J.C."/>
            <person name="Badger J.H."/>
            <person name="Albarraq A."/>
            <person name="Angiuoli S."/>
            <person name="Bussey H."/>
            <person name="Bowyer P."/>
            <person name="Cotty P.J."/>
            <person name="Dyer P.S."/>
            <person name="Egan A."/>
            <person name="Galens K."/>
            <person name="Fraser-Liggett C.M."/>
            <person name="Haas B.J."/>
            <person name="Inman J.M."/>
            <person name="Kent R."/>
            <person name="Lemieux S."/>
            <person name="Malavazi I."/>
            <person name="Orvis J."/>
            <person name="Roemer T."/>
            <person name="Ronning C.M."/>
            <person name="Sundaram J.P."/>
            <person name="Sutton G."/>
            <person name="Turner G."/>
            <person name="Venter J.C."/>
            <person name="White O.R."/>
            <person name="Whitty B.R."/>
            <person name="Youngman P."/>
            <person name="Wolfe K.H."/>
            <person name="Goldman G.H."/>
            <person name="Wortman J.R."/>
            <person name="Jiang B."/>
            <person name="Denning D.W."/>
            <person name="Nierman W.C."/>
        </authorList>
    </citation>
    <scope>NUCLEOTIDE SEQUENCE [LARGE SCALE GENOMIC DNA]</scope>
    <source>
        <strain evidence="11">ATCC 1007 / CBS 513.65 / DSM 816 / NCTC 3887 / NRRL 1</strain>
    </source>
</reference>
<comment type="pathway">
    <text evidence="2">Protein modification; protein glycosylation.</text>
</comment>
<keyword evidence="5" id="KW-0812">Transmembrane</keyword>
<dbReference type="OrthoDB" id="4484309at2759"/>
<evidence type="ECO:0000256" key="6">
    <source>
        <dbReference type="ARBA" id="ARBA00022968"/>
    </source>
</evidence>
<name>A1C9B6_ASPCL</name>
<comment type="subcellular location">
    <subcellularLocation>
        <location evidence="1">Golgi apparatus membrane</location>
        <topology evidence="1">Single-pass type II membrane protein</topology>
    </subcellularLocation>
</comment>
<protein>
    <recommendedName>
        <fullName evidence="12">Alpha-1,2-mannosyltransferase</fullName>
    </recommendedName>
</protein>
<dbReference type="SUPFAM" id="SSF53448">
    <property type="entry name" value="Nucleotide-diphospho-sugar transferases"/>
    <property type="match status" value="1"/>
</dbReference>
<accession>A1C9B6</accession>
<dbReference type="AlphaFoldDB" id="A1C9B6"/>
<evidence type="ECO:0000256" key="8">
    <source>
        <dbReference type="ARBA" id="ARBA00023034"/>
    </source>
</evidence>
<dbReference type="Proteomes" id="UP000006701">
    <property type="component" value="Unassembled WGS sequence"/>
</dbReference>
<keyword evidence="6" id="KW-0735">Signal-anchor</keyword>
<dbReference type="STRING" id="344612.A1C9B6"/>
<dbReference type="PANTHER" id="PTHR31646">
    <property type="entry name" value="ALPHA-1,2-MANNOSYLTRANSFERASE MNN2"/>
    <property type="match status" value="1"/>
</dbReference>
<gene>
    <name evidence="10" type="ORF">ACLA_054870</name>
</gene>
<dbReference type="EMBL" id="DS027048">
    <property type="protein sequence ID" value="EAW13440.1"/>
    <property type="molecule type" value="Genomic_DNA"/>
</dbReference>
<evidence type="ECO:0000256" key="4">
    <source>
        <dbReference type="ARBA" id="ARBA00022679"/>
    </source>
</evidence>
<dbReference type="KEGG" id="act:ACLA_054870"/>
<organism evidence="10 11">
    <name type="scientific">Aspergillus clavatus (strain ATCC 1007 / CBS 513.65 / DSM 816 / NCTC 3887 / NRRL 1 / QM 1276 / 107)</name>
    <dbReference type="NCBI Taxonomy" id="344612"/>
    <lineage>
        <taxon>Eukaryota</taxon>
        <taxon>Fungi</taxon>
        <taxon>Dikarya</taxon>
        <taxon>Ascomycota</taxon>
        <taxon>Pezizomycotina</taxon>
        <taxon>Eurotiomycetes</taxon>
        <taxon>Eurotiomycetidae</taxon>
        <taxon>Eurotiales</taxon>
        <taxon>Aspergillaceae</taxon>
        <taxon>Aspergillus</taxon>
        <taxon>Aspergillus subgen. Fumigati</taxon>
    </lineage>
</organism>
<dbReference type="GeneID" id="4707113"/>
<keyword evidence="11" id="KW-1185">Reference proteome</keyword>
<dbReference type="GO" id="GO:0000139">
    <property type="term" value="C:Golgi membrane"/>
    <property type="evidence" value="ECO:0007669"/>
    <property type="project" value="UniProtKB-SubCell"/>
</dbReference>